<dbReference type="InterPro" id="IPR020058">
    <property type="entry name" value="Glu/Gln-tRNA-synth_Ib_cat-dom"/>
</dbReference>
<dbReference type="AlphaFoldDB" id="A0A484F3E6"/>
<dbReference type="Pfam" id="PF00749">
    <property type="entry name" value="tRNA-synt_1c"/>
    <property type="match status" value="1"/>
</dbReference>
<dbReference type="Pfam" id="PF03950">
    <property type="entry name" value="tRNA-synt_1c_C"/>
    <property type="match status" value="1"/>
</dbReference>
<keyword evidence="7 10" id="KW-0648">Protein biosynthesis</keyword>
<dbReference type="InterPro" id="IPR004526">
    <property type="entry name" value="Glu-tRNA-synth_arc/euk"/>
</dbReference>
<dbReference type="OrthoDB" id="10470at2157"/>
<dbReference type="NCBIfam" id="TIGR00463">
    <property type="entry name" value="gltX_arch"/>
    <property type="match status" value="1"/>
</dbReference>
<dbReference type="PANTHER" id="PTHR43097:SF5">
    <property type="entry name" value="GLUTAMATE--TRNA LIGASE"/>
    <property type="match status" value="1"/>
</dbReference>
<organism evidence="13 14">
    <name type="scientific">Methanimicrococcus blatticola</name>
    <dbReference type="NCBI Taxonomy" id="91560"/>
    <lineage>
        <taxon>Archaea</taxon>
        <taxon>Methanobacteriati</taxon>
        <taxon>Methanobacteriota</taxon>
        <taxon>Stenosarchaea group</taxon>
        <taxon>Methanomicrobia</taxon>
        <taxon>Methanosarcinales</taxon>
        <taxon>Methanosarcinaceae</taxon>
        <taxon>Methanimicrococcus</taxon>
    </lineage>
</organism>
<comment type="subcellular location">
    <subcellularLocation>
        <location evidence="1 10">Cytoplasm</location>
    </subcellularLocation>
</comment>
<comment type="similarity">
    <text evidence="2 10">Belongs to the class-I aminoacyl-tRNA synthetase family. Glutamate--tRNA ligase type 2 subfamily.</text>
</comment>
<dbReference type="GO" id="GO:0005524">
    <property type="term" value="F:ATP binding"/>
    <property type="evidence" value="ECO:0007669"/>
    <property type="project" value="UniProtKB-UniRule"/>
</dbReference>
<evidence type="ECO:0000259" key="12">
    <source>
        <dbReference type="Pfam" id="PF03950"/>
    </source>
</evidence>
<evidence type="ECO:0000259" key="11">
    <source>
        <dbReference type="Pfam" id="PF00749"/>
    </source>
</evidence>
<dbReference type="SUPFAM" id="SSF52374">
    <property type="entry name" value="Nucleotidylyl transferase"/>
    <property type="match status" value="1"/>
</dbReference>
<evidence type="ECO:0000256" key="3">
    <source>
        <dbReference type="ARBA" id="ARBA00022490"/>
    </source>
</evidence>
<evidence type="ECO:0000313" key="13">
    <source>
        <dbReference type="EMBL" id="TDQ67914.1"/>
    </source>
</evidence>
<keyword evidence="5 10" id="KW-0547">Nucleotide-binding</keyword>
<dbReference type="Proteomes" id="UP000294855">
    <property type="component" value="Unassembled WGS sequence"/>
</dbReference>
<dbReference type="Gene3D" id="2.40.240.10">
    <property type="entry name" value="Ribosomal Protein L25, Chain P"/>
    <property type="match status" value="1"/>
</dbReference>
<keyword evidence="6 10" id="KW-0067">ATP-binding</keyword>
<protein>
    <recommendedName>
        <fullName evidence="10">Glutamate--tRNA ligase</fullName>
        <ecNumber evidence="10">6.1.1.17</ecNumber>
    </recommendedName>
    <alternativeName>
        <fullName evidence="10">Glutamyl-tRNA synthetase</fullName>
        <shortName evidence="10">GluRS</shortName>
    </alternativeName>
</protein>
<dbReference type="PRINTS" id="PR00987">
    <property type="entry name" value="TRNASYNTHGLU"/>
</dbReference>
<proteinExistence type="inferred from homology"/>
<dbReference type="InterPro" id="IPR020056">
    <property type="entry name" value="Rbsml_bL25/Gln-tRNA_synth_N"/>
</dbReference>
<dbReference type="Gene3D" id="2.40.240.100">
    <property type="match status" value="1"/>
</dbReference>
<dbReference type="InterPro" id="IPR050132">
    <property type="entry name" value="Gln/Glu-tRNA_Ligase"/>
</dbReference>
<feature type="domain" description="Glutamyl/glutaminyl-tRNA synthetase class Ib catalytic" evidence="11">
    <location>
        <begin position="103"/>
        <end position="409"/>
    </location>
</feature>
<comment type="catalytic activity">
    <reaction evidence="9 10">
        <text>tRNA(Glu) + L-glutamate + ATP = L-glutamyl-tRNA(Glu) + AMP + diphosphate</text>
        <dbReference type="Rhea" id="RHEA:23540"/>
        <dbReference type="Rhea" id="RHEA-COMP:9663"/>
        <dbReference type="Rhea" id="RHEA-COMP:9680"/>
        <dbReference type="ChEBI" id="CHEBI:29985"/>
        <dbReference type="ChEBI" id="CHEBI:30616"/>
        <dbReference type="ChEBI" id="CHEBI:33019"/>
        <dbReference type="ChEBI" id="CHEBI:78442"/>
        <dbReference type="ChEBI" id="CHEBI:78520"/>
        <dbReference type="ChEBI" id="CHEBI:456215"/>
        <dbReference type="EC" id="6.1.1.17"/>
    </reaction>
</comment>
<evidence type="ECO:0000256" key="7">
    <source>
        <dbReference type="ARBA" id="ARBA00022917"/>
    </source>
</evidence>
<dbReference type="NCBIfam" id="NF003169">
    <property type="entry name" value="PRK04156.1"/>
    <property type="match status" value="1"/>
</dbReference>
<dbReference type="InterPro" id="IPR000924">
    <property type="entry name" value="Glu/Gln-tRNA-synth"/>
</dbReference>
<keyword evidence="14" id="KW-1185">Reference proteome</keyword>
<name>A0A484F3E6_9EURY</name>
<dbReference type="GO" id="GO:0043604">
    <property type="term" value="P:amide biosynthetic process"/>
    <property type="evidence" value="ECO:0007669"/>
    <property type="project" value="TreeGrafter"/>
</dbReference>
<dbReference type="SUPFAM" id="SSF50715">
    <property type="entry name" value="Ribosomal protein L25-like"/>
    <property type="match status" value="1"/>
</dbReference>
<dbReference type="EC" id="6.1.1.17" evidence="10"/>
<dbReference type="RefSeq" id="WP_133517909.1">
    <property type="nucleotide sequence ID" value="NZ_JAHDUW010000001.1"/>
</dbReference>
<dbReference type="Gene3D" id="3.40.50.620">
    <property type="entry name" value="HUPs"/>
    <property type="match status" value="1"/>
</dbReference>
<dbReference type="HAMAP" id="MF_02076">
    <property type="entry name" value="Glu_tRNA_synth_type2"/>
    <property type="match status" value="1"/>
</dbReference>
<dbReference type="PANTHER" id="PTHR43097">
    <property type="entry name" value="GLUTAMINE-TRNA LIGASE"/>
    <property type="match status" value="1"/>
</dbReference>
<dbReference type="EMBL" id="SNYS01000010">
    <property type="protein sequence ID" value="TDQ67914.1"/>
    <property type="molecule type" value="Genomic_DNA"/>
</dbReference>
<gene>
    <name evidence="10" type="primary">gltX</name>
    <name evidence="13" type="ORF">C7391_1468</name>
</gene>
<evidence type="ECO:0000256" key="10">
    <source>
        <dbReference type="HAMAP-Rule" id="MF_02076"/>
    </source>
</evidence>
<accession>A0A484F3E6</accession>
<dbReference type="GO" id="GO:0006424">
    <property type="term" value="P:glutamyl-tRNA aminoacylation"/>
    <property type="evidence" value="ECO:0007669"/>
    <property type="project" value="UniProtKB-UniRule"/>
</dbReference>
<dbReference type="InterPro" id="IPR014729">
    <property type="entry name" value="Rossmann-like_a/b/a_fold"/>
</dbReference>
<keyword evidence="3 10" id="KW-0963">Cytoplasm</keyword>
<evidence type="ECO:0000256" key="2">
    <source>
        <dbReference type="ARBA" id="ARBA00008927"/>
    </source>
</evidence>
<evidence type="ECO:0000256" key="4">
    <source>
        <dbReference type="ARBA" id="ARBA00022598"/>
    </source>
</evidence>
<evidence type="ECO:0000256" key="8">
    <source>
        <dbReference type="ARBA" id="ARBA00023146"/>
    </source>
</evidence>
<dbReference type="FunFam" id="3.40.50.620:FF:000222">
    <property type="entry name" value="Glutamate--tRNA ligase"/>
    <property type="match status" value="1"/>
</dbReference>
<evidence type="ECO:0000256" key="1">
    <source>
        <dbReference type="ARBA" id="ARBA00004496"/>
    </source>
</evidence>
<comment type="function">
    <text evidence="10">Catalyzes the attachment of glutamate to tRNA(Glu) in a two-step reaction: glutamate is first activated by ATP to form Glu-AMP and then transferred to the acceptor end of tRNA(Glu).</text>
</comment>
<sequence length="569" mass="64580">MALDPEDLLTIEKFTLQNAVKYEAVPQEKAVLGKIMGILPQLRSRVPEVTEAIKEIAANLNKTKPEDWRQRLESIAPELLEELSVKKEPEKGLKALPNAEKGKVVMRFAPNPNGPPTIGSSRGMVVNSEYVKMYDGKFILRFDDTDPDQKRPMLEAYDWYVDDFKWLGVTPDEIVKASDRFDTYYEIAEQLILAGHAYVCFCDGETFKGLKDKKQACPHREAAPEDNLAHWKKMLAGDYEEREAVLRIKTDIQHKDPALRDWGAFRILKKDHPRPEIGNKYIVWPLLDFEGAIEDHLLGTTHIIRGKDLQDSGKRQKYIYDYLGWTYPVTLHWGRVRIEEFGKLSTSGIRRDIEAGVYTGWDDPRLPTVQAIRRRGIQAEALKKFMIEMGVGETDVSMSMDSLYAENRKFVDPIAHRMFFVADPVEMKIDGYAGGVVEAPLYPNQPEMRKIETGNLIVVTREDAGNLSVGSKVRLKDLGNVEITSVSPLAGKYIDNSMETTKKEKMKIIHWAPVDGLKVTVLGPEGNFEGIGERNITAELDKVVQFERFGFCRIDSVDGENVVAYFAHK</sequence>
<evidence type="ECO:0000256" key="6">
    <source>
        <dbReference type="ARBA" id="ARBA00022840"/>
    </source>
</evidence>
<dbReference type="GO" id="GO:0005829">
    <property type="term" value="C:cytosol"/>
    <property type="evidence" value="ECO:0007669"/>
    <property type="project" value="TreeGrafter"/>
</dbReference>
<evidence type="ECO:0000256" key="5">
    <source>
        <dbReference type="ARBA" id="ARBA00022741"/>
    </source>
</evidence>
<dbReference type="InterPro" id="IPR011035">
    <property type="entry name" value="Ribosomal_bL25/Gln-tRNA_synth"/>
</dbReference>
<feature type="short sequence motif" description="'HIGH' region" evidence="10">
    <location>
        <begin position="110"/>
        <end position="120"/>
    </location>
</feature>
<feature type="domain" description="Glutamyl/glutaminyl-tRNA synthetase class Ib anti-codon binding" evidence="12">
    <location>
        <begin position="415"/>
        <end position="487"/>
    </location>
</feature>
<keyword evidence="8 10" id="KW-0030">Aminoacyl-tRNA synthetase</keyword>
<keyword evidence="4 10" id="KW-0436">Ligase</keyword>
<evidence type="ECO:0000313" key="14">
    <source>
        <dbReference type="Proteomes" id="UP000294855"/>
    </source>
</evidence>
<comment type="caution">
    <text evidence="13">The sequence shown here is derived from an EMBL/GenBank/DDBJ whole genome shotgun (WGS) entry which is preliminary data.</text>
</comment>
<dbReference type="InterPro" id="IPR020059">
    <property type="entry name" value="Glu/Gln-tRNA-synth_Ib_codon-bd"/>
</dbReference>
<dbReference type="CDD" id="cd09287">
    <property type="entry name" value="GluRS_non_core"/>
    <property type="match status" value="1"/>
</dbReference>
<dbReference type="GO" id="GO:0004818">
    <property type="term" value="F:glutamate-tRNA ligase activity"/>
    <property type="evidence" value="ECO:0007669"/>
    <property type="project" value="UniProtKB-UniRule"/>
</dbReference>
<reference evidence="13 14" key="1">
    <citation type="submission" date="2019-03" db="EMBL/GenBank/DDBJ databases">
        <title>Genomic Encyclopedia of Type Strains, Phase IV (KMG-IV): sequencing the most valuable type-strain genomes for metagenomic binning, comparative biology and taxonomic classification.</title>
        <authorList>
            <person name="Goeker M."/>
        </authorList>
    </citation>
    <scope>NUCLEOTIDE SEQUENCE [LARGE SCALE GENOMIC DNA]</scope>
    <source>
        <strain evidence="13 14">DSM 13328</strain>
    </source>
</reference>
<evidence type="ECO:0000256" key="9">
    <source>
        <dbReference type="ARBA" id="ARBA00048351"/>
    </source>
</evidence>